<accession>A0A6J2XKS0</accession>
<dbReference type="PANTHER" id="PTHR31511:SF12">
    <property type="entry name" value="RHO TERMINATION FACTOR N-TERMINAL DOMAIN-CONTAINING PROTEIN"/>
    <property type="match status" value="1"/>
</dbReference>
<dbReference type="SUPFAM" id="SSF53098">
    <property type="entry name" value="Ribonuclease H-like"/>
    <property type="match status" value="1"/>
</dbReference>
<dbReference type="Proteomes" id="UP000504635">
    <property type="component" value="Unplaced"/>
</dbReference>
<dbReference type="GeneID" id="115878787"/>
<dbReference type="Gene3D" id="3.90.1600.10">
    <property type="entry name" value="Palm domain of DNA polymerase"/>
    <property type="match status" value="1"/>
</dbReference>
<dbReference type="OrthoDB" id="6602337at2759"/>
<keyword evidence="1" id="KW-1185">Reference proteome</keyword>
<protein>
    <submittedName>
        <fullName evidence="2">Uncharacterized protein LOC115878787</fullName>
    </submittedName>
</protein>
<dbReference type="AlphaFoldDB" id="A0A6J2XKS0"/>
<dbReference type="GO" id="GO:0042575">
    <property type="term" value="C:DNA polymerase complex"/>
    <property type="evidence" value="ECO:0007669"/>
    <property type="project" value="UniProtKB-ARBA"/>
</dbReference>
<dbReference type="InterPro" id="IPR044925">
    <property type="entry name" value="His-Me_finger_sf"/>
</dbReference>
<dbReference type="InterPro" id="IPR043502">
    <property type="entry name" value="DNA/RNA_pol_sf"/>
</dbReference>
<dbReference type="InterPro" id="IPR012337">
    <property type="entry name" value="RNaseH-like_sf"/>
</dbReference>
<dbReference type="SUPFAM" id="SSF54060">
    <property type="entry name" value="His-Me finger endonucleases"/>
    <property type="match status" value="1"/>
</dbReference>
<dbReference type="GO" id="GO:0071897">
    <property type="term" value="P:DNA biosynthetic process"/>
    <property type="evidence" value="ECO:0007669"/>
    <property type="project" value="UniProtKB-ARBA"/>
</dbReference>
<organism evidence="1 2">
    <name type="scientific">Sitophilus oryzae</name>
    <name type="common">Rice weevil</name>
    <name type="synonym">Curculio oryzae</name>
    <dbReference type="NCBI Taxonomy" id="7048"/>
    <lineage>
        <taxon>Eukaryota</taxon>
        <taxon>Metazoa</taxon>
        <taxon>Ecdysozoa</taxon>
        <taxon>Arthropoda</taxon>
        <taxon>Hexapoda</taxon>
        <taxon>Insecta</taxon>
        <taxon>Pterygota</taxon>
        <taxon>Neoptera</taxon>
        <taxon>Endopterygota</taxon>
        <taxon>Coleoptera</taxon>
        <taxon>Polyphaga</taxon>
        <taxon>Cucujiformia</taxon>
        <taxon>Curculionidae</taxon>
        <taxon>Dryophthorinae</taxon>
        <taxon>Sitophilus</taxon>
    </lineage>
</organism>
<dbReference type="InterPro" id="IPR038563">
    <property type="entry name" value="Endonuclease_7_sf"/>
</dbReference>
<dbReference type="InterPro" id="IPR023211">
    <property type="entry name" value="DNA_pol_palm_dom_sf"/>
</dbReference>
<evidence type="ECO:0000313" key="2">
    <source>
        <dbReference type="RefSeq" id="XP_030751249.1"/>
    </source>
</evidence>
<dbReference type="PANTHER" id="PTHR31511">
    <property type="entry name" value="PROTEIN CBG23764"/>
    <property type="match status" value="1"/>
</dbReference>
<evidence type="ECO:0000313" key="1">
    <source>
        <dbReference type="Proteomes" id="UP000504635"/>
    </source>
</evidence>
<dbReference type="RefSeq" id="XP_030751249.1">
    <property type="nucleotide sequence ID" value="XM_030895389.1"/>
</dbReference>
<dbReference type="InParanoid" id="A0A6J2XKS0"/>
<dbReference type="Gene3D" id="3.40.1800.10">
    <property type="entry name" value="His-Me finger endonucleases"/>
    <property type="match status" value="1"/>
</dbReference>
<sequence length="1270" mass="148011">MSFVVDLIKHIAALLGFFREKGNDELLREGLCACTRATRHINKALKKASTVAEKQQLQAALINVKTLRQQFKLRQKKGAGLNKKKATACSRVKWEDLHSAFDSRVRTGVIINLHHTDPKLFLNDCKALFKRRIQNMLKKVDALKINGVFSGEFTMNKADQVKSELKYLNTKNGIIYKDTNLENWFVNNIQDILLVELEEFQEKDSGWALSEIKNLTVNINKYNPLRAGTFIDLPTQIKRKEACVNVQNSDDMCFAWAVLSYLYPAPSKIADRTSSYPDPQKVLNLKGIQFPMTLKQIPRFEKQNNLSINVYRLEQLNKSFNVIPTHLTKNKLERHINLLMIQDNYFSSDNEEQIFTPVKFHYVWIKNLSRLVSSQINKKHGKKIICDRCLHYFYDEDKLNLHLKDCINHNSGPLPKLPQNDKKWIEFKDFSFKTKVPFTIYADSECLLIPTEDNKTKNTQKYQSHIPFSVGYYVKCDYDDSLSFYKSYTGPDCIEWFVKELFDFAENVETVFLCDLPMDPLTQQQTRAFLNSKLCHICESPFNTDDKKVRDHCHLTGRYRGAAHEKCNLNFQDKHIVPVLFHNFSSYDGHLLIKALAEVEGSIDVLPVNKEKYISVTKHVPGNFVQFRFLDSFRFMASSLDTLASNLSEYPILKSEFPHLNEEHFNLLTRKGIFPYDFMDDWNKLNETQLPPKPAFYNKLNDSYINDKDYAHAKTVWNIFNCQNMRDYSELYMKVDILLLADIFEQFRTTSHKTYCLDPAHTYTLPGYAWQCMLFQMRKSDIKKLELLTDLDMVLFIEKGIRGGLSQCSKRYAEANNKYIPSYDSSKDETYLMYFDINNQYGWAMSQYLPYGGFKWLNENEISNLNIQNISNESNKGYILEVDLYIPSEVHDFFSDLPPCPEHDIPKGSKNSKLLATLYDKKEYVVHYKNLQQALALGVRVRKIHRVLEFNQSPWLKSYIDLNTRLRQASKNDFEKNLFKLMNNAVFGKTMENIRKHSSVKLITMWEGRYGAESLISRPEFKSSTIINENLIIIELSKSEIYFNKPIYVGMCILDLAKTTIYDFHYNYMKKTFSDCTVLYTDTDSLIYEIKNQDVYDVMKRDCSLYFDTSDYSPDNIYSIPLVNKKILGMMKDENNGRIMTHFVGLRSKMYATKLYYTPMELEQKEIAFEKKGEEQQEIENYLKNIGLTKKIKGVKKSVIKNCITFDDYVDCLKSCNEKIISQTLIRSSKHNIYTIKQSKIGLSPHDDKRHLIKGSVQTLPHGHCSIMDT</sequence>
<name>A0A6J2XKS0_SITOR</name>
<reference evidence="2" key="1">
    <citation type="submission" date="2025-08" db="UniProtKB">
        <authorList>
            <consortium name="RefSeq"/>
        </authorList>
    </citation>
    <scope>IDENTIFICATION</scope>
    <source>
        <tissue evidence="2">Gonads</tissue>
    </source>
</reference>
<dbReference type="KEGG" id="soy:115878787"/>
<dbReference type="SUPFAM" id="SSF56672">
    <property type="entry name" value="DNA/RNA polymerases"/>
    <property type="match status" value="1"/>
</dbReference>
<proteinExistence type="predicted"/>
<gene>
    <name evidence="2" type="primary">LOC115878787</name>
</gene>